<reference evidence="3 4" key="1">
    <citation type="submission" date="2024-09" db="EMBL/GenBank/DDBJ databases">
        <authorList>
            <person name="Sun Q."/>
            <person name="Mori K."/>
        </authorList>
    </citation>
    <scope>NUCLEOTIDE SEQUENCE [LARGE SCALE GENOMIC DNA]</scope>
    <source>
        <strain evidence="3 4">JCM 4414</strain>
    </source>
</reference>
<evidence type="ECO:0000256" key="2">
    <source>
        <dbReference type="SAM" id="Phobius"/>
    </source>
</evidence>
<dbReference type="InterPro" id="IPR005625">
    <property type="entry name" value="PepSY-ass_TM"/>
</dbReference>
<keyword evidence="2" id="KW-0472">Membrane</keyword>
<evidence type="ECO:0000256" key="1">
    <source>
        <dbReference type="SAM" id="MobiDB-lite"/>
    </source>
</evidence>
<protein>
    <submittedName>
        <fullName evidence="3">PepSY-associated TM helix domain-containing protein</fullName>
    </submittedName>
</protein>
<feature type="transmembrane region" description="Helical" evidence="2">
    <location>
        <begin position="432"/>
        <end position="453"/>
    </location>
</feature>
<dbReference type="PANTHER" id="PTHR34219">
    <property type="entry name" value="IRON-REGULATED INNER MEMBRANE PROTEIN-RELATED"/>
    <property type="match status" value="1"/>
</dbReference>
<comment type="caution">
    <text evidence="3">The sequence shown here is derived from an EMBL/GenBank/DDBJ whole genome shotgun (WGS) entry which is preliminary data.</text>
</comment>
<feature type="region of interest" description="Disordered" evidence="1">
    <location>
        <begin position="1"/>
        <end position="67"/>
    </location>
</feature>
<feature type="compositionally biased region" description="Basic and acidic residues" evidence="1">
    <location>
        <begin position="1"/>
        <end position="13"/>
    </location>
</feature>
<dbReference type="RefSeq" id="WP_345488982.1">
    <property type="nucleotide sequence ID" value="NZ_BAAAWU010000001.1"/>
</dbReference>
<organism evidence="3 4">
    <name type="scientific">Streptomyces roseoviridis</name>
    <dbReference type="NCBI Taxonomy" id="67361"/>
    <lineage>
        <taxon>Bacteria</taxon>
        <taxon>Bacillati</taxon>
        <taxon>Actinomycetota</taxon>
        <taxon>Actinomycetes</taxon>
        <taxon>Kitasatosporales</taxon>
        <taxon>Streptomycetaceae</taxon>
        <taxon>Streptomyces</taxon>
    </lineage>
</organism>
<keyword evidence="2" id="KW-1133">Transmembrane helix</keyword>
<feature type="transmembrane region" description="Helical" evidence="2">
    <location>
        <begin position="497"/>
        <end position="515"/>
    </location>
</feature>
<feature type="transmembrane region" description="Helical" evidence="2">
    <location>
        <begin position="473"/>
        <end position="491"/>
    </location>
</feature>
<evidence type="ECO:0000313" key="3">
    <source>
        <dbReference type="EMBL" id="MFB9554860.1"/>
    </source>
</evidence>
<feature type="transmembrane region" description="Helical" evidence="2">
    <location>
        <begin position="262"/>
        <end position="282"/>
    </location>
</feature>
<name>A0ABV5QMY4_9ACTN</name>
<dbReference type="Proteomes" id="UP001589716">
    <property type="component" value="Unassembled WGS sequence"/>
</dbReference>
<gene>
    <name evidence="3" type="ORF">ACFFTP_11720</name>
</gene>
<sequence>MTIDDLPRPETRETPAAGTPGAPDTYGTTDTASTSDTPGTSDTTDTAETSDTASTSDTTGTSGRSPRGWAALRPLVLRLHFYAGVLVAPFLLVAAVSGLLYALSYPAEKLVYAHELTVPVPDGAAALPLSRQVEAARAANTDGTVTSVWPAAEPDATTRVLMADPDAPEGTSMAVFVDPYTAEIRGQLPSYGSSGALPLRTWISLFHVDLHLGELGRNYSELAASWLWVVALGGLLLWLGRRRRNRRALFLPERGPKSRRRTLSWHGAVGLWAVTGLVALSATGLTWSKYAGENIGSVQDRLGGATPALSADIDAGAGAGAGAGGEHAGHGVGHHPVPPHAAPGTDIGIDKAVEAARAAGIDSPSISVAPPAEGAGYVVKETDKQFPAELDSVALNPADGTVLDELRFAEYPLLAKLTRIGIDAHMGVFLGLFNQLALAALALALILLIVWGYRMWWLRRPGRPAARGAWRKVPAPLLLPLLAATALTGWFVPLLGISLVAFLAVDLALGCVARAKAKARAKQGASAG</sequence>
<keyword evidence="4" id="KW-1185">Reference proteome</keyword>
<dbReference type="EMBL" id="JBHMCT010000008">
    <property type="protein sequence ID" value="MFB9554860.1"/>
    <property type="molecule type" value="Genomic_DNA"/>
</dbReference>
<feature type="transmembrane region" description="Helical" evidence="2">
    <location>
        <begin position="81"/>
        <end position="103"/>
    </location>
</feature>
<keyword evidence="2" id="KW-0812">Transmembrane</keyword>
<evidence type="ECO:0000313" key="4">
    <source>
        <dbReference type="Proteomes" id="UP001589716"/>
    </source>
</evidence>
<proteinExistence type="predicted"/>
<accession>A0ABV5QMY4</accession>
<feature type="compositionally biased region" description="Low complexity" evidence="1">
    <location>
        <begin position="24"/>
        <end position="63"/>
    </location>
</feature>
<dbReference type="Pfam" id="PF03929">
    <property type="entry name" value="PepSY_TM"/>
    <property type="match status" value="1"/>
</dbReference>
<dbReference type="PANTHER" id="PTHR34219:SF1">
    <property type="entry name" value="PEPSY DOMAIN-CONTAINING PROTEIN"/>
    <property type="match status" value="1"/>
</dbReference>
<feature type="transmembrane region" description="Helical" evidence="2">
    <location>
        <begin position="223"/>
        <end position="241"/>
    </location>
</feature>